<dbReference type="AlphaFoldDB" id="A0A9P7USA2"/>
<organism evidence="1 2">
    <name type="scientific">Marasmius oreades</name>
    <name type="common">fairy-ring Marasmius</name>
    <dbReference type="NCBI Taxonomy" id="181124"/>
    <lineage>
        <taxon>Eukaryota</taxon>
        <taxon>Fungi</taxon>
        <taxon>Dikarya</taxon>
        <taxon>Basidiomycota</taxon>
        <taxon>Agaricomycotina</taxon>
        <taxon>Agaricomycetes</taxon>
        <taxon>Agaricomycetidae</taxon>
        <taxon>Agaricales</taxon>
        <taxon>Marasmiineae</taxon>
        <taxon>Marasmiaceae</taxon>
        <taxon>Marasmius</taxon>
    </lineage>
</organism>
<dbReference type="GeneID" id="66078031"/>
<dbReference type="RefSeq" id="XP_043009082.1">
    <property type="nucleotide sequence ID" value="XM_043153797.1"/>
</dbReference>
<keyword evidence="2" id="KW-1185">Reference proteome</keyword>
<protein>
    <submittedName>
        <fullName evidence="1">Uncharacterized protein</fullName>
    </submittedName>
</protein>
<dbReference type="Proteomes" id="UP001049176">
    <property type="component" value="Chromosome 5"/>
</dbReference>
<evidence type="ECO:0000313" key="1">
    <source>
        <dbReference type="EMBL" id="KAG7092612.1"/>
    </source>
</evidence>
<name>A0A9P7USA2_9AGAR</name>
<dbReference type="EMBL" id="CM032185">
    <property type="protein sequence ID" value="KAG7092612.1"/>
    <property type="molecule type" value="Genomic_DNA"/>
</dbReference>
<reference evidence="1" key="1">
    <citation type="journal article" date="2021" name="Genome Biol. Evol.">
        <title>The assembled and annotated genome of the fairy-ring fungus Marasmius oreades.</title>
        <authorList>
            <person name="Hiltunen M."/>
            <person name="Ament-Velasquez S.L."/>
            <person name="Johannesson H."/>
        </authorList>
    </citation>
    <scope>NUCLEOTIDE SEQUENCE</scope>
    <source>
        <strain evidence="1">03SP1</strain>
    </source>
</reference>
<comment type="caution">
    <text evidence="1">The sequence shown here is derived from an EMBL/GenBank/DDBJ whole genome shotgun (WGS) entry which is preliminary data.</text>
</comment>
<proteinExistence type="predicted"/>
<accession>A0A9P7USA2</accession>
<sequence>MTSLTPTNCTGYFREASLLIIVDEQRSSSRFEGRPSHQKIFPSHDARIWKYDVCATERTQASYDYEGGALQHGEVFYFSIGDKEAVKLGMQVFAFFGKQLESERKRRGQ</sequence>
<gene>
    <name evidence="1" type="ORF">E1B28_008955</name>
</gene>
<dbReference type="KEGG" id="more:E1B28_008955"/>
<evidence type="ECO:0000313" key="2">
    <source>
        <dbReference type="Proteomes" id="UP001049176"/>
    </source>
</evidence>